<dbReference type="Gene3D" id="1.10.260.40">
    <property type="entry name" value="lambda repressor-like DNA-binding domains"/>
    <property type="match status" value="2"/>
</dbReference>
<protein>
    <submittedName>
        <fullName evidence="2">Helix-turn-helix domain-containing protein</fullName>
    </submittedName>
</protein>
<reference evidence="2 3" key="1">
    <citation type="submission" date="2024-07" db="EMBL/GenBank/DDBJ databases">
        <title>Active virus-host system and metabolic interactions in a Lokiarchaeon culture.</title>
        <authorList>
            <person name="Ponce Toledo R.I."/>
            <person name="Rodrigues Oliveira T."/>
            <person name="Schleper C."/>
        </authorList>
    </citation>
    <scope>NUCLEOTIDE SEQUENCE [LARGE SCALE GENOMIC DNA]</scope>
    <source>
        <strain evidence="2 3">B35</strain>
    </source>
</reference>
<comment type="caution">
    <text evidence="2">The sequence shown here is derived from an EMBL/GenBank/DDBJ whole genome shotgun (WGS) entry which is preliminary data.</text>
</comment>
<dbReference type="Proteomes" id="UP001568358">
    <property type="component" value="Unassembled WGS sequence"/>
</dbReference>
<dbReference type="InterPro" id="IPR010982">
    <property type="entry name" value="Lambda_DNA-bd_dom_sf"/>
</dbReference>
<dbReference type="CDD" id="cd00093">
    <property type="entry name" value="HTH_XRE"/>
    <property type="match status" value="1"/>
</dbReference>
<gene>
    <name evidence="2" type="ORF">AB2Z07_00835</name>
</gene>
<accession>A0ABV4JQY8</accession>
<evidence type="ECO:0000313" key="3">
    <source>
        <dbReference type="Proteomes" id="UP001568358"/>
    </source>
</evidence>
<dbReference type="InterPro" id="IPR001387">
    <property type="entry name" value="Cro/C1-type_HTH"/>
</dbReference>
<keyword evidence="3" id="KW-1185">Reference proteome</keyword>
<feature type="domain" description="HTH cro/C1-type" evidence="1">
    <location>
        <begin position="24"/>
        <end position="83"/>
    </location>
</feature>
<name>A0ABV4JQY8_9BACT</name>
<organism evidence="2 3">
    <name type="scientific">Halodesulfovibrio aestuarii</name>
    <dbReference type="NCBI Taxonomy" id="126333"/>
    <lineage>
        <taxon>Bacteria</taxon>
        <taxon>Pseudomonadati</taxon>
        <taxon>Thermodesulfobacteriota</taxon>
        <taxon>Desulfovibrionia</taxon>
        <taxon>Desulfovibrionales</taxon>
        <taxon>Desulfovibrionaceae</taxon>
        <taxon>Halodesulfovibrio</taxon>
    </lineage>
</organism>
<evidence type="ECO:0000259" key="1">
    <source>
        <dbReference type="PROSITE" id="PS50943"/>
    </source>
</evidence>
<dbReference type="EMBL" id="JBFSOO010000001">
    <property type="protein sequence ID" value="MEZ6852086.1"/>
    <property type="molecule type" value="Genomic_DNA"/>
</dbReference>
<dbReference type="SMART" id="SM00530">
    <property type="entry name" value="HTH_XRE"/>
    <property type="match status" value="2"/>
</dbReference>
<sequence length="185" mass="20485">MKKDNKLRMAKFDPENAYAWEIILDALRDLRAQGKTQKEIAQILGVNKDTVSRWLSENRGGERSTFGMMIRCAKALGIPLEKLVEDFKTPTIQPKITAFDQKVGEVLEEFTKDADLTITDIAEKANLSAVEVNAVFAGTTPATPTILNNICEAVEVGATMVLKRATKSLKREREKDTTAVAERSA</sequence>
<dbReference type="PROSITE" id="PS50943">
    <property type="entry name" value="HTH_CROC1"/>
    <property type="match status" value="1"/>
</dbReference>
<dbReference type="SUPFAM" id="SSF47413">
    <property type="entry name" value="lambda repressor-like DNA-binding domains"/>
    <property type="match status" value="2"/>
</dbReference>
<proteinExistence type="predicted"/>
<dbReference type="Pfam" id="PF13384">
    <property type="entry name" value="HTH_23"/>
    <property type="match status" value="1"/>
</dbReference>
<dbReference type="RefSeq" id="WP_371149757.1">
    <property type="nucleotide sequence ID" value="NZ_JBFSOO010000001.1"/>
</dbReference>
<evidence type="ECO:0000313" key="2">
    <source>
        <dbReference type="EMBL" id="MEZ6852086.1"/>
    </source>
</evidence>